<keyword evidence="1" id="KW-1133">Transmembrane helix</keyword>
<feature type="transmembrane region" description="Helical" evidence="1">
    <location>
        <begin position="20"/>
        <end position="39"/>
    </location>
</feature>
<evidence type="ECO:0000256" key="1">
    <source>
        <dbReference type="SAM" id="Phobius"/>
    </source>
</evidence>
<reference evidence="2" key="1">
    <citation type="submission" date="2014-09" db="EMBL/GenBank/DDBJ databases">
        <authorList>
            <person name="Magalhaes I.L.F."/>
            <person name="Oliveira U."/>
            <person name="Santos F.R."/>
            <person name="Vidigal T.H.D.A."/>
            <person name="Brescovit A.D."/>
            <person name="Santos A.J."/>
        </authorList>
    </citation>
    <scope>NUCLEOTIDE SEQUENCE</scope>
    <source>
        <tissue evidence="2">Shoot tissue taken approximately 20 cm above the soil surface</tissue>
    </source>
</reference>
<organism evidence="2">
    <name type="scientific">Arundo donax</name>
    <name type="common">Giant reed</name>
    <name type="synonym">Donax arundinaceus</name>
    <dbReference type="NCBI Taxonomy" id="35708"/>
    <lineage>
        <taxon>Eukaryota</taxon>
        <taxon>Viridiplantae</taxon>
        <taxon>Streptophyta</taxon>
        <taxon>Embryophyta</taxon>
        <taxon>Tracheophyta</taxon>
        <taxon>Spermatophyta</taxon>
        <taxon>Magnoliopsida</taxon>
        <taxon>Liliopsida</taxon>
        <taxon>Poales</taxon>
        <taxon>Poaceae</taxon>
        <taxon>PACMAD clade</taxon>
        <taxon>Arundinoideae</taxon>
        <taxon>Arundineae</taxon>
        <taxon>Arundo</taxon>
    </lineage>
</organism>
<dbReference type="AlphaFoldDB" id="A0A0A8YDU8"/>
<protein>
    <submittedName>
        <fullName evidence="2">Uncharacterized protein</fullName>
    </submittedName>
</protein>
<dbReference type="EMBL" id="GBRH01274142">
    <property type="protein sequence ID" value="JAD23753.1"/>
    <property type="molecule type" value="Transcribed_RNA"/>
</dbReference>
<name>A0A0A8YDU8_ARUDO</name>
<reference evidence="2" key="2">
    <citation type="journal article" date="2015" name="Data Brief">
        <title>Shoot transcriptome of the giant reed, Arundo donax.</title>
        <authorList>
            <person name="Barrero R.A."/>
            <person name="Guerrero F.D."/>
            <person name="Moolhuijzen P."/>
            <person name="Goolsby J.A."/>
            <person name="Tidwell J."/>
            <person name="Bellgard S.E."/>
            <person name="Bellgard M.I."/>
        </authorList>
    </citation>
    <scope>NUCLEOTIDE SEQUENCE</scope>
    <source>
        <tissue evidence="2">Shoot tissue taken approximately 20 cm above the soil surface</tissue>
    </source>
</reference>
<keyword evidence="1" id="KW-0472">Membrane</keyword>
<proteinExistence type="predicted"/>
<evidence type="ECO:0000313" key="2">
    <source>
        <dbReference type="EMBL" id="JAD23753.1"/>
    </source>
</evidence>
<accession>A0A0A8YDU8</accession>
<keyword evidence="1" id="KW-0812">Transmembrane</keyword>
<sequence>MISSPLDVRSELGLNIPSISPLFLFIIEVSLIPSLLSLFNC</sequence>